<dbReference type="AlphaFoldDB" id="A0ABD3HFL0"/>
<evidence type="ECO:0000313" key="11">
    <source>
        <dbReference type="Proteomes" id="UP001633002"/>
    </source>
</evidence>
<keyword evidence="5" id="KW-0548">Nucleotidyltransferase</keyword>
<dbReference type="GO" id="GO:0003899">
    <property type="term" value="F:DNA-directed RNA polymerase activity"/>
    <property type="evidence" value="ECO:0007669"/>
    <property type="project" value="UniProtKB-EC"/>
</dbReference>
<gene>
    <name evidence="10" type="ORF">R1sor_016654</name>
</gene>
<dbReference type="InterPro" id="IPR015712">
    <property type="entry name" value="DNA-dir_RNA_pol_su2"/>
</dbReference>
<sequence>MKIIHAKANEKITSDVDPDFYLKYTDIFVGKPCVEQDYIVEDITPHQCRLRDMTYVLGSCAYYAAPISVDVEYTRGKEIVVRKGKDGQGALVIGRMPLMLRSSRCVLYGKSEPELARLGECPLDPGGYFVVKGTEKVRKELLQIPIVAVLKAMGVENDQEIVQMVGRDPKYAGLLAPSMQECSNLAIYSQQQALQYLGSEVKASRNMWVKAKRSKVDEARDILANVVLAHVPVIQYDFRKKCIYIAVMIRRMLEAMLNADAVDDKVLIPFFI</sequence>
<dbReference type="Proteomes" id="UP001633002">
    <property type="component" value="Unassembled WGS sequence"/>
</dbReference>
<protein>
    <recommendedName>
        <fullName evidence="2">DNA-directed RNA polymerase</fullName>
        <ecNumber evidence="2">2.7.7.6</ecNumber>
    </recommendedName>
</protein>
<dbReference type="InterPro" id="IPR007644">
    <property type="entry name" value="RNA_pol_bsu_protrusion"/>
</dbReference>
<reference evidence="10 11" key="1">
    <citation type="submission" date="2024-09" db="EMBL/GenBank/DDBJ databases">
        <title>Chromosome-scale assembly of Riccia sorocarpa.</title>
        <authorList>
            <person name="Paukszto L."/>
        </authorList>
    </citation>
    <scope>NUCLEOTIDE SEQUENCE [LARGE SCALE GENOMIC DNA]</scope>
    <source>
        <strain evidence="10">LP-2024</strain>
        <tissue evidence="10">Aerial parts of the thallus</tissue>
    </source>
</reference>
<evidence type="ECO:0000256" key="4">
    <source>
        <dbReference type="ARBA" id="ARBA00022679"/>
    </source>
</evidence>
<evidence type="ECO:0000259" key="9">
    <source>
        <dbReference type="Pfam" id="PF04563"/>
    </source>
</evidence>
<evidence type="ECO:0000256" key="2">
    <source>
        <dbReference type="ARBA" id="ARBA00012418"/>
    </source>
</evidence>
<organism evidence="10 11">
    <name type="scientific">Riccia sorocarpa</name>
    <dbReference type="NCBI Taxonomy" id="122646"/>
    <lineage>
        <taxon>Eukaryota</taxon>
        <taxon>Viridiplantae</taxon>
        <taxon>Streptophyta</taxon>
        <taxon>Embryophyta</taxon>
        <taxon>Marchantiophyta</taxon>
        <taxon>Marchantiopsida</taxon>
        <taxon>Marchantiidae</taxon>
        <taxon>Marchantiales</taxon>
        <taxon>Ricciaceae</taxon>
        <taxon>Riccia</taxon>
    </lineage>
</organism>
<keyword evidence="4" id="KW-0808">Transferase</keyword>
<dbReference type="EMBL" id="JBJQOH010000004">
    <property type="protein sequence ID" value="KAL3690345.1"/>
    <property type="molecule type" value="Genomic_DNA"/>
</dbReference>
<name>A0ABD3HFL0_9MARC</name>
<accession>A0ABD3HFL0</accession>
<evidence type="ECO:0000256" key="1">
    <source>
        <dbReference type="ARBA" id="ARBA00006835"/>
    </source>
</evidence>
<evidence type="ECO:0000256" key="7">
    <source>
        <dbReference type="ARBA" id="ARBA00048552"/>
    </source>
</evidence>
<dbReference type="GO" id="GO:0000428">
    <property type="term" value="C:DNA-directed RNA polymerase complex"/>
    <property type="evidence" value="ECO:0007669"/>
    <property type="project" value="UniProtKB-KW"/>
</dbReference>
<evidence type="ECO:0000313" key="10">
    <source>
        <dbReference type="EMBL" id="KAL3690345.1"/>
    </source>
</evidence>
<dbReference type="EC" id="2.7.7.6" evidence="2"/>
<proteinExistence type="inferred from homology"/>
<evidence type="ECO:0000256" key="6">
    <source>
        <dbReference type="ARBA" id="ARBA00023163"/>
    </source>
</evidence>
<dbReference type="SUPFAM" id="SSF64484">
    <property type="entry name" value="beta and beta-prime subunits of DNA dependent RNA-polymerase"/>
    <property type="match status" value="1"/>
</dbReference>
<comment type="catalytic activity">
    <reaction evidence="7">
        <text>RNA(n) + a ribonucleoside 5'-triphosphate = RNA(n+1) + diphosphate</text>
        <dbReference type="Rhea" id="RHEA:21248"/>
        <dbReference type="Rhea" id="RHEA-COMP:14527"/>
        <dbReference type="Rhea" id="RHEA-COMP:17342"/>
        <dbReference type="ChEBI" id="CHEBI:33019"/>
        <dbReference type="ChEBI" id="CHEBI:61557"/>
        <dbReference type="ChEBI" id="CHEBI:140395"/>
        <dbReference type="EC" id="2.7.7.6"/>
    </reaction>
</comment>
<feature type="domain" description="RNA polymerase beta subunit protrusion" evidence="9">
    <location>
        <begin position="8"/>
        <end position="137"/>
    </location>
</feature>
<evidence type="ECO:0000256" key="3">
    <source>
        <dbReference type="ARBA" id="ARBA00022478"/>
    </source>
</evidence>
<comment type="caution">
    <text evidence="10">The sequence shown here is derived from an EMBL/GenBank/DDBJ whole genome shotgun (WGS) entry which is preliminary data.</text>
</comment>
<dbReference type="InterPro" id="IPR037034">
    <property type="entry name" value="RNA_pol_Rpb2_2_sf"/>
</dbReference>
<keyword evidence="11" id="KW-1185">Reference proteome</keyword>
<dbReference type="InterPro" id="IPR007642">
    <property type="entry name" value="RNA_pol_Rpb2_2"/>
</dbReference>
<dbReference type="Gene3D" id="3.90.1110.10">
    <property type="entry name" value="RNA polymerase Rpb2, domain 2"/>
    <property type="match status" value="1"/>
</dbReference>
<dbReference type="Pfam" id="PF04563">
    <property type="entry name" value="RNA_pol_Rpb2_1"/>
    <property type="match status" value="1"/>
</dbReference>
<evidence type="ECO:0000259" key="8">
    <source>
        <dbReference type="Pfam" id="PF04561"/>
    </source>
</evidence>
<dbReference type="Pfam" id="PF04561">
    <property type="entry name" value="RNA_pol_Rpb2_2"/>
    <property type="match status" value="1"/>
</dbReference>
<keyword evidence="3" id="KW-0240">DNA-directed RNA polymerase</keyword>
<comment type="similarity">
    <text evidence="1">Belongs to the RNA polymerase beta chain family.</text>
</comment>
<feature type="domain" description="RNA polymerase Rpb2" evidence="8">
    <location>
        <begin position="143"/>
        <end position="265"/>
    </location>
</feature>
<dbReference type="PANTHER" id="PTHR20856">
    <property type="entry name" value="DNA-DIRECTED RNA POLYMERASE I SUBUNIT 2"/>
    <property type="match status" value="1"/>
</dbReference>
<keyword evidence="6" id="KW-0804">Transcription</keyword>
<evidence type="ECO:0000256" key="5">
    <source>
        <dbReference type="ARBA" id="ARBA00022695"/>
    </source>
</evidence>